<evidence type="ECO:0000313" key="2">
    <source>
        <dbReference type="Proteomes" id="UP000609879"/>
    </source>
</evidence>
<evidence type="ECO:0000313" key="1">
    <source>
        <dbReference type="EMBL" id="GID73449.1"/>
    </source>
</evidence>
<keyword evidence="2" id="KW-1185">Reference proteome</keyword>
<name>A0ABQ3Y0B9_9ACTN</name>
<proteinExistence type="predicted"/>
<gene>
    <name evidence="1" type="ORF">Ade02nite_20900</name>
</gene>
<sequence length="81" mass="9106">MTNLGGPREGNCTVKSFIVVADTRDEFITRDERDHGTMPWADFIDSIAVAGGTRLAYDLFDAPQPDETVRRYRVVNEGFQP</sequence>
<dbReference type="EMBL" id="BOMI01000033">
    <property type="protein sequence ID" value="GID73449.1"/>
    <property type="molecule type" value="Genomic_DNA"/>
</dbReference>
<dbReference type="Proteomes" id="UP000609879">
    <property type="component" value="Unassembled WGS sequence"/>
</dbReference>
<organism evidence="1 2">
    <name type="scientific">Paractinoplanes deccanensis</name>
    <dbReference type="NCBI Taxonomy" id="113561"/>
    <lineage>
        <taxon>Bacteria</taxon>
        <taxon>Bacillati</taxon>
        <taxon>Actinomycetota</taxon>
        <taxon>Actinomycetes</taxon>
        <taxon>Micromonosporales</taxon>
        <taxon>Micromonosporaceae</taxon>
        <taxon>Paractinoplanes</taxon>
    </lineage>
</organism>
<accession>A0ABQ3Y0B9</accession>
<reference evidence="1 2" key="1">
    <citation type="submission" date="2021-01" db="EMBL/GenBank/DDBJ databases">
        <title>Whole genome shotgun sequence of Actinoplanes deccanensis NBRC 13994.</title>
        <authorList>
            <person name="Komaki H."/>
            <person name="Tamura T."/>
        </authorList>
    </citation>
    <scope>NUCLEOTIDE SEQUENCE [LARGE SCALE GENOMIC DNA]</scope>
    <source>
        <strain evidence="1 2">NBRC 13994</strain>
    </source>
</reference>
<dbReference type="RefSeq" id="WP_203761368.1">
    <property type="nucleotide sequence ID" value="NZ_BAAABO010000029.1"/>
</dbReference>
<protein>
    <submittedName>
        <fullName evidence="1">Uncharacterized protein</fullName>
    </submittedName>
</protein>
<comment type="caution">
    <text evidence="1">The sequence shown here is derived from an EMBL/GenBank/DDBJ whole genome shotgun (WGS) entry which is preliminary data.</text>
</comment>